<gene>
    <name evidence="2" type="ORF">RYS15_21050</name>
</gene>
<dbReference type="RefSeq" id="WP_316975473.1">
    <property type="nucleotide sequence ID" value="NZ_JAWIIJ010000028.1"/>
</dbReference>
<protein>
    <submittedName>
        <fullName evidence="2">Uncharacterized protein</fullName>
    </submittedName>
</protein>
<evidence type="ECO:0000313" key="3">
    <source>
        <dbReference type="Proteomes" id="UP001269819"/>
    </source>
</evidence>
<evidence type="ECO:0000313" key="2">
    <source>
        <dbReference type="EMBL" id="MDV2081188.1"/>
    </source>
</evidence>
<proteinExistence type="predicted"/>
<evidence type="ECO:0000256" key="1">
    <source>
        <dbReference type="SAM" id="SignalP"/>
    </source>
</evidence>
<feature type="chain" id="PRO_5047533954" evidence="1">
    <location>
        <begin position="22"/>
        <end position="155"/>
    </location>
</feature>
<reference evidence="2 3" key="1">
    <citation type="submission" date="2023-10" db="EMBL/GenBank/DDBJ databases">
        <title>Characteristics and mechanism of a salt-tolerant marine origin heterotrophic nitrifying- aerobic denitrifying bacteria Marinobacter xestospongiae HN1.</title>
        <authorList>
            <person name="Qi R."/>
        </authorList>
    </citation>
    <scope>NUCLEOTIDE SEQUENCE [LARGE SCALE GENOMIC DNA]</scope>
    <source>
        <strain evidence="2 3">HN1</strain>
    </source>
</reference>
<keyword evidence="3" id="KW-1185">Reference proteome</keyword>
<dbReference type="EMBL" id="JAWIIJ010000028">
    <property type="protein sequence ID" value="MDV2081188.1"/>
    <property type="molecule type" value="Genomic_DNA"/>
</dbReference>
<comment type="caution">
    <text evidence="2">The sequence shown here is derived from an EMBL/GenBank/DDBJ whole genome shotgun (WGS) entry which is preliminary data.</text>
</comment>
<keyword evidence="1" id="KW-0732">Signal</keyword>
<accession>A0ABU3W3T2</accession>
<feature type="signal peptide" evidence="1">
    <location>
        <begin position="1"/>
        <end position="21"/>
    </location>
</feature>
<organism evidence="2 3">
    <name type="scientific">Marinobacter xestospongiae</name>
    <dbReference type="NCBI Taxonomy" id="994319"/>
    <lineage>
        <taxon>Bacteria</taxon>
        <taxon>Pseudomonadati</taxon>
        <taxon>Pseudomonadota</taxon>
        <taxon>Gammaproteobacteria</taxon>
        <taxon>Pseudomonadales</taxon>
        <taxon>Marinobacteraceae</taxon>
        <taxon>Marinobacter</taxon>
    </lineage>
</organism>
<sequence length="155" mass="17422">MNKICCFLLVCMAAFSGRSYGDECFVYTLPPEITSEYEGVLKSGLDGKSGVYYAQYLNGSLLLLEYGVCSLSINAYYLTDNLLSKDELREWLSMVTPSEASFNLVSRQLASLPDLLVGTEMVLDGYGDEHKLAIRDSRVPVATYEIQYQWIPMEH</sequence>
<dbReference type="Proteomes" id="UP001269819">
    <property type="component" value="Unassembled WGS sequence"/>
</dbReference>
<name>A0ABU3W3T2_9GAMM</name>